<dbReference type="SMART" id="SM00388">
    <property type="entry name" value="HisKA"/>
    <property type="match status" value="1"/>
</dbReference>
<comment type="catalytic activity">
    <reaction evidence="1">
        <text>ATP + protein L-histidine = ADP + protein N-phospho-L-histidine.</text>
        <dbReference type="EC" id="2.7.13.3"/>
    </reaction>
</comment>
<feature type="modified residue" description="4-aspartylphosphate" evidence="6">
    <location>
        <position position="573"/>
    </location>
</feature>
<dbReference type="InterPro" id="IPR011006">
    <property type="entry name" value="CheY-like_superfamily"/>
</dbReference>
<keyword evidence="4" id="KW-0808">Transferase</keyword>
<feature type="domain" description="Histidine kinase" evidence="7">
    <location>
        <begin position="291"/>
        <end position="506"/>
    </location>
</feature>
<name>A0ABU1MV68_9CAUL</name>
<keyword evidence="5" id="KW-0418">Kinase</keyword>
<dbReference type="CDD" id="cd00130">
    <property type="entry name" value="PAS"/>
    <property type="match status" value="1"/>
</dbReference>
<dbReference type="CDD" id="cd17546">
    <property type="entry name" value="REC_hyHK_CKI1_RcsC-like"/>
    <property type="match status" value="1"/>
</dbReference>
<dbReference type="Pfam" id="PF02518">
    <property type="entry name" value="HATPase_c"/>
    <property type="match status" value="1"/>
</dbReference>
<feature type="domain" description="PAS" evidence="9">
    <location>
        <begin position="155"/>
        <end position="209"/>
    </location>
</feature>
<keyword evidence="11" id="KW-1185">Reference proteome</keyword>
<dbReference type="SUPFAM" id="SSF47384">
    <property type="entry name" value="Homodimeric domain of signal transducing histidine kinase"/>
    <property type="match status" value="1"/>
</dbReference>
<dbReference type="RefSeq" id="WP_310029339.1">
    <property type="nucleotide sequence ID" value="NZ_JAVDRL010000002.1"/>
</dbReference>
<dbReference type="InterPro" id="IPR000014">
    <property type="entry name" value="PAS"/>
</dbReference>
<evidence type="ECO:0000256" key="5">
    <source>
        <dbReference type="ARBA" id="ARBA00022777"/>
    </source>
</evidence>
<dbReference type="Gene3D" id="3.30.450.40">
    <property type="match status" value="1"/>
</dbReference>
<dbReference type="PANTHER" id="PTHR43047:SF64">
    <property type="entry name" value="HISTIDINE KINASE CONTAINING CHEY-HOMOLOGOUS RECEIVER DOMAIN AND PAS DOMAIN-RELATED"/>
    <property type="match status" value="1"/>
</dbReference>
<dbReference type="InterPro" id="IPR013767">
    <property type="entry name" value="PAS_fold"/>
</dbReference>
<evidence type="ECO:0000256" key="6">
    <source>
        <dbReference type="PROSITE-ProRule" id="PRU00169"/>
    </source>
</evidence>
<dbReference type="Pfam" id="PF00512">
    <property type="entry name" value="HisKA"/>
    <property type="match status" value="1"/>
</dbReference>
<dbReference type="Gene3D" id="1.10.287.130">
    <property type="match status" value="1"/>
</dbReference>
<evidence type="ECO:0000259" key="7">
    <source>
        <dbReference type="PROSITE" id="PS50109"/>
    </source>
</evidence>
<dbReference type="Gene3D" id="3.30.450.20">
    <property type="entry name" value="PAS domain"/>
    <property type="match status" value="1"/>
</dbReference>
<evidence type="ECO:0000256" key="1">
    <source>
        <dbReference type="ARBA" id="ARBA00000085"/>
    </source>
</evidence>
<dbReference type="Gene3D" id="3.40.50.2300">
    <property type="match status" value="1"/>
</dbReference>
<feature type="domain" description="Response regulatory" evidence="8">
    <location>
        <begin position="524"/>
        <end position="643"/>
    </location>
</feature>
<keyword evidence="3 6" id="KW-0597">Phosphoprotein</keyword>
<dbReference type="Pfam" id="PF00072">
    <property type="entry name" value="Response_reg"/>
    <property type="match status" value="1"/>
</dbReference>
<protein>
    <recommendedName>
        <fullName evidence="2">histidine kinase</fullName>
        <ecNumber evidence="2">2.7.13.3</ecNumber>
    </recommendedName>
</protein>
<dbReference type="PROSITE" id="PS50110">
    <property type="entry name" value="RESPONSE_REGULATORY"/>
    <property type="match status" value="1"/>
</dbReference>
<dbReference type="InterPro" id="IPR001789">
    <property type="entry name" value="Sig_transdc_resp-reg_receiver"/>
</dbReference>
<dbReference type="Pfam" id="PF00989">
    <property type="entry name" value="PAS"/>
    <property type="match status" value="1"/>
</dbReference>
<proteinExistence type="predicted"/>
<evidence type="ECO:0000313" key="10">
    <source>
        <dbReference type="EMBL" id="MDR6530084.1"/>
    </source>
</evidence>
<dbReference type="PROSITE" id="PS50109">
    <property type="entry name" value="HIS_KIN"/>
    <property type="match status" value="1"/>
</dbReference>
<dbReference type="SMART" id="SM00448">
    <property type="entry name" value="REC"/>
    <property type="match status" value="1"/>
</dbReference>
<dbReference type="InterPro" id="IPR004358">
    <property type="entry name" value="Sig_transdc_His_kin-like_C"/>
</dbReference>
<evidence type="ECO:0000259" key="8">
    <source>
        <dbReference type="PROSITE" id="PS50110"/>
    </source>
</evidence>
<sequence>MDQTEFSDENQRIAILQSLGLASSARQRAFDLIAEAARAAAAADAGFVSFVDADQVWFKAADGVPARRLPRSDAFCDHVVRTGRAFVLEDVRQHADFAHIDYVGAYAGAPIIVQDHVVGAVCVTSLAPRAFTAAQLAQLELLARIVGERLETRREKLFLSQLFDGTSDAVLIVDENQVIMHWNAAAEAIFGYSPREALGQPLRMIIPPQMRAGHDRGFARLCNGGRPTLSGAVEVPALRRDGQEFPASLSLSTWRDNDRIMVGAIVRDISDREALHQARVASEAKTRFLANMSHEIRTPLNGILGLGDVLSRTRLAEDQADILRAMTGAARTLEALLSDVLDLARSEEGAMRISHDPFELAGLVREVADLHRPAAEAKRLAYEVAAPLGEHWVVGDPVRLRQVVGNLLSNAVKFTHAGTVRLDCTPSDGGWAFAVRDTGIGFDAAARTRIFDRFAQADDSITRRYGGSGLGLSICVELVRAMGGELAAASVVGEGSSFAFELPLATATALQAPETPAQRHGAIRVLLAEDHPVNRKVIELILGEIGVDLVSVCDGRQALEAFAAEPFDLVLMDMQMPVMDGLSATREIRALERRLNQRACPLIMLTANVLPEHLRASFEAGADRHLGKPIEAARLLSAMDEVLAASLEPEAASPRLS</sequence>
<dbReference type="CDD" id="cd00082">
    <property type="entry name" value="HisKA"/>
    <property type="match status" value="1"/>
</dbReference>
<organism evidence="10 11">
    <name type="scientific">Caulobacter rhizosphaerae</name>
    <dbReference type="NCBI Taxonomy" id="2010972"/>
    <lineage>
        <taxon>Bacteria</taxon>
        <taxon>Pseudomonadati</taxon>
        <taxon>Pseudomonadota</taxon>
        <taxon>Alphaproteobacteria</taxon>
        <taxon>Caulobacterales</taxon>
        <taxon>Caulobacteraceae</taxon>
        <taxon>Caulobacter</taxon>
    </lineage>
</organism>
<dbReference type="SUPFAM" id="SSF52172">
    <property type="entry name" value="CheY-like"/>
    <property type="match status" value="1"/>
</dbReference>
<accession>A0ABU1MV68</accession>
<evidence type="ECO:0000256" key="2">
    <source>
        <dbReference type="ARBA" id="ARBA00012438"/>
    </source>
</evidence>
<dbReference type="CDD" id="cd16922">
    <property type="entry name" value="HATPase_EvgS-ArcB-TorS-like"/>
    <property type="match status" value="1"/>
</dbReference>
<dbReference type="InterPro" id="IPR003018">
    <property type="entry name" value="GAF"/>
</dbReference>
<reference evidence="10 11" key="1">
    <citation type="submission" date="2023-07" db="EMBL/GenBank/DDBJ databases">
        <title>Sorghum-associated microbial communities from plants grown in Nebraska, USA.</title>
        <authorList>
            <person name="Schachtman D."/>
        </authorList>
    </citation>
    <scope>NUCLEOTIDE SEQUENCE [LARGE SCALE GENOMIC DNA]</scope>
    <source>
        <strain evidence="10 11">DS2154</strain>
    </source>
</reference>
<dbReference type="PANTHER" id="PTHR43047">
    <property type="entry name" value="TWO-COMPONENT HISTIDINE PROTEIN KINASE"/>
    <property type="match status" value="1"/>
</dbReference>
<dbReference type="EC" id="2.7.13.3" evidence="2"/>
<evidence type="ECO:0000256" key="4">
    <source>
        <dbReference type="ARBA" id="ARBA00022679"/>
    </source>
</evidence>
<dbReference type="PROSITE" id="PS50112">
    <property type="entry name" value="PAS"/>
    <property type="match status" value="1"/>
</dbReference>
<dbReference type="InterPro" id="IPR005467">
    <property type="entry name" value="His_kinase_dom"/>
</dbReference>
<dbReference type="NCBIfam" id="TIGR00229">
    <property type="entry name" value="sensory_box"/>
    <property type="match status" value="1"/>
</dbReference>
<dbReference type="InterPro" id="IPR036097">
    <property type="entry name" value="HisK_dim/P_sf"/>
</dbReference>
<evidence type="ECO:0000259" key="9">
    <source>
        <dbReference type="PROSITE" id="PS50112"/>
    </source>
</evidence>
<dbReference type="InterPro" id="IPR035965">
    <property type="entry name" value="PAS-like_dom_sf"/>
</dbReference>
<dbReference type="Pfam" id="PF01590">
    <property type="entry name" value="GAF"/>
    <property type="match status" value="1"/>
</dbReference>
<dbReference type="InterPro" id="IPR036890">
    <property type="entry name" value="HATPase_C_sf"/>
</dbReference>
<evidence type="ECO:0000313" key="11">
    <source>
        <dbReference type="Proteomes" id="UP001262754"/>
    </source>
</evidence>
<dbReference type="PRINTS" id="PR00344">
    <property type="entry name" value="BCTRLSENSOR"/>
</dbReference>
<evidence type="ECO:0000256" key="3">
    <source>
        <dbReference type="ARBA" id="ARBA00022553"/>
    </source>
</evidence>
<dbReference type="SMART" id="SM00091">
    <property type="entry name" value="PAS"/>
    <property type="match status" value="1"/>
</dbReference>
<dbReference type="InterPro" id="IPR003594">
    <property type="entry name" value="HATPase_dom"/>
</dbReference>
<dbReference type="SMART" id="SM00387">
    <property type="entry name" value="HATPase_c"/>
    <property type="match status" value="1"/>
</dbReference>
<gene>
    <name evidence="10" type="ORF">J2800_000808</name>
</gene>
<dbReference type="InterPro" id="IPR003661">
    <property type="entry name" value="HisK_dim/P_dom"/>
</dbReference>
<dbReference type="SUPFAM" id="SSF55781">
    <property type="entry name" value="GAF domain-like"/>
    <property type="match status" value="1"/>
</dbReference>
<comment type="caution">
    <text evidence="10">The sequence shown here is derived from an EMBL/GenBank/DDBJ whole genome shotgun (WGS) entry which is preliminary data.</text>
</comment>
<dbReference type="Gene3D" id="3.30.565.10">
    <property type="entry name" value="Histidine kinase-like ATPase, C-terminal domain"/>
    <property type="match status" value="1"/>
</dbReference>
<dbReference type="SUPFAM" id="SSF55874">
    <property type="entry name" value="ATPase domain of HSP90 chaperone/DNA topoisomerase II/histidine kinase"/>
    <property type="match status" value="1"/>
</dbReference>
<dbReference type="EMBL" id="JAVDRL010000002">
    <property type="protein sequence ID" value="MDR6530084.1"/>
    <property type="molecule type" value="Genomic_DNA"/>
</dbReference>
<dbReference type="InterPro" id="IPR029016">
    <property type="entry name" value="GAF-like_dom_sf"/>
</dbReference>
<dbReference type="SUPFAM" id="SSF55785">
    <property type="entry name" value="PYP-like sensor domain (PAS domain)"/>
    <property type="match status" value="1"/>
</dbReference>
<dbReference type="Proteomes" id="UP001262754">
    <property type="component" value="Unassembled WGS sequence"/>
</dbReference>
<dbReference type="SMART" id="SM00065">
    <property type="entry name" value="GAF"/>
    <property type="match status" value="1"/>
</dbReference>